<protein>
    <submittedName>
        <fullName evidence="2">Uncharacterized protein</fullName>
    </submittedName>
</protein>
<reference evidence="3 4" key="1">
    <citation type="submission" date="2019-05" db="EMBL/GenBank/DDBJ databases">
        <title>Emergence of the Ug99 lineage of the wheat stem rust pathogen through somatic hybridization.</title>
        <authorList>
            <person name="Li F."/>
            <person name="Upadhyaya N.M."/>
            <person name="Sperschneider J."/>
            <person name="Matny O."/>
            <person name="Nguyen-Phuc H."/>
            <person name="Mago R."/>
            <person name="Raley C."/>
            <person name="Miller M.E."/>
            <person name="Silverstein K.A.T."/>
            <person name="Henningsen E."/>
            <person name="Hirsch C.D."/>
            <person name="Visser B."/>
            <person name="Pretorius Z.A."/>
            <person name="Steffenson B.J."/>
            <person name="Schwessinger B."/>
            <person name="Dodds P.N."/>
            <person name="Figueroa M."/>
        </authorList>
    </citation>
    <scope>NUCLEOTIDE SEQUENCE [LARGE SCALE GENOMIC DNA]</scope>
    <source>
        <strain evidence="1">21-0</strain>
        <strain evidence="2 4">Ug99</strain>
    </source>
</reference>
<dbReference type="EMBL" id="VSWC01000106">
    <property type="protein sequence ID" value="KAA1085779.1"/>
    <property type="molecule type" value="Genomic_DNA"/>
</dbReference>
<evidence type="ECO:0000313" key="3">
    <source>
        <dbReference type="Proteomes" id="UP000324748"/>
    </source>
</evidence>
<comment type="caution">
    <text evidence="2">The sequence shown here is derived from an EMBL/GenBank/DDBJ whole genome shotgun (WGS) entry which is preliminary data.</text>
</comment>
<dbReference type="AlphaFoldDB" id="A0A5B0SFC1"/>
<proteinExistence type="predicted"/>
<name>A0A5B0SFC1_PUCGR</name>
<organism evidence="2 4">
    <name type="scientific">Puccinia graminis f. sp. tritici</name>
    <dbReference type="NCBI Taxonomy" id="56615"/>
    <lineage>
        <taxon>Eukaryota</taxon>
        <taxon>Fungi</taxon>
        <taxon>Dikarya</taxon>
        <taxon>Basidiomycota</taxon>
        <taxon>Pucciniomycotina</taxon>
        <taxon>Pucciniomycetes</taxon>
        <taxon>Pucciniales</taxon>
        <taxon>Pucciniaceae</taxon>
        <taxon>Puccinia</taxon>
    </lineage>
</organism>
<sequence>MASARQLSGLSAGAVKPGLRRLTGAADAPVVQPSYIAASSNNPQTRQDIRPLSLLKFNNHTPQDPFDPFGIHTLTSFKTTLCKVHPPYRAPPHSCSLSLFSFSPQD</sequence>
<dbReference type="Proteomes" id="UP000324748">
    <property type="component" value="Unassembled WGS sequence"/>
</dbReference>
<gene>
    <name evidence="1" type="ORF">PGT21_018988</name>
    <name evidence="2" type="ORF">PGTUg99_034515</name>
</gene>
<evidence type="ECO:0000313" key="1">
    <source>
        <dbReference type="EMBL" id="KAA1085779.1"/>
    </source>
</evidence>
<keyword evidence="3" id="KW-1185">Reference proteome</keyword>
<dbReference type="EMBL" id="VDEP01000036">
    <property type="protein sequence ID" value="KAA1136185.1"/>
    <property type="molecule type" value="Genomic_DNA"/>
</dbReference>
<dbReference type="Proteomes" id="UP000325313">
    <property type="component" value="Unassembled WGS sequence"/>
</dbReference>
<evidence type="ECO:0000313" key="4">
    <source>
        <dbReference type="Proteomes" id="UP000325313"/>
    </source>
</evidence>
<accession>A0A5B0SFC1</accession>
<evidence type="ECO:0000313" key="2">
    <source>
        <dbReference type="EMBL" id="KAA1136185.1"/>
    </source>
</evidence>